<comment type="caution">
    <text evidence="1">The sequence shown here is derived from an EMBL/GenBank/DDBJ whole genome shotgun (WGS) entry which is preliminary data.</text>
</comment>
<dbReference type="Gene3D" id="1.10.1660.60">
    <property type="entry name" value="Putative excisionased domain DUF1233"/>
    <property type="match status" value="1"/>
</dbReference>
<dbReference type="InterPro" id="IPR009634">
    <property type="entry name" value="Put_exci"/>
</dbReference>
<dbReference type="EMBL" id="AAMGRQ010000013">
    <property type="protein sequence ID" value="EDH1793936.1"/>
    <property type="molecule type" value="Genomic_DNA"/>
</dbReference>
<dbReference type="RefSeq" id="WP_154714496.1">
    <property type="nucleotide sequence ID" value="NZ_MXMT01000011.1"/>
</dbReference>
<name>A0A633DEU7_SALER</name>
<evidence type="ECO:0000313" key="1">
    <source>
        <dbReference type="EMBL" id="EDH1793936.1"/>
    </source>
</evidence>
<protein>
    <submittedName>
        <fullName evidence="1">Excisionase</fullName>
    </submittedName>
</protein>
<proteinExistence type="predicted"/>
<accession>A0A633DEU7</accession>
<dbReference type="Pfam" id="PF06806">
    <property type="entry name" value="DUF1233"/>
    <property type="match status" value="1"/>
</dbReference>
<dbReference type="InterPro" id="IPR038146">
    <property type="entry name" value="933W_put_Xis_sf"/>
</dbReference>
<gene>
    <name evidence="1" type="ORF">GC469_11115</name>
</gene>
<dbReference type="AlphaFoldDB" id="A0A633DEU7"/>
<reference evidence="1" key="1">
    <citation type="submission" date="2019-10" db="EMBL/GenBank/DDBJ databases">
        <authorList>
            <consortium name="PulseNet: The National Subtyping Network for Foodborne Disease Surveillance"/>
            <person name="Tarr C.L."/>
            <person name="Trees E."/>
            <person name="Katz L.S."/>
            <person name="Carleton-Romer H.A."/>
            <person name="Stroika S."/>
            <person name="Kucerova Z."/>
            <person name="Roache K.F."/>
            <person name="Sabol A.L."/>
            <person name="Besser J."/>
            <person name="Gerner-Smidt P."/>
        </authorList>
    </citation>
    <scope>NUCLEOTIDE SEQUENCE</scope>
    <source>
        <strain evidence="1">PNUSAS100866</strain>
    </source>
</reference>
<sequence>MSTQNTQTIIYQIAPSEWVTKSVLIAATGIKDGTIERARRKSWLVGREYRHYSPEGTPHSGSECLYNIEAIMRWIKSQKQPGAQ</sequence>
<organism evidence="1">
    <name type="scientific">Salmonella enterica</name>
    <name type="common">Salmonella choleraesuis</name>
    <dbReference type="NCBI Taxonomy" id="28901"/>
    <lineage>
        <taxon>Bacteria</taxon>
        <taxon>Pseudomonadati</taxon>
        <taxon>Pseudomonadota</taxon>
        <taxon>Gammaproteobacteria</taxon>
        <taxon>Enterobacterales</taxon>
        <taxon>Enterobacteriaceae</taxon>
        <taxon>Salmonella</taxon>
    </lineage>
</organism>